<gene>
    <name evidence="2" type="ORF">XsacCFBP4641_07330</name>
</gene>
<organism evidence="2 3">
    <name type="scientific">Xanthomonas sacchari</name>
    <dbReference type="NCBI Taxonomy" id="56458"/>
    <lineage>
        <taxon>Bacteria</taxon>
        <taxon>Pseudomonadati</taxon>
        <taxon>Pseudomonadota</taxon>
        <taxon>Gammaproteobacteria</taxon>
        <taxon>Lysobacterales</taxon>
        <taxon>Lysobacteraceae</taxon>
        <taxon>Xanthomonas</taxon>
    </lineage>
</organism>
<feature type="compositionally biased region" description="Pro residues" evidence="1">
    <location>
        <begin position="176"/>
        <end position="188"/>
    </location>
</feature>
<dbReference type="InterPro" id="IPR018718">
    <property type="entry name" value="DUF2242"/>
</dbReference>
<dbReference type="PROSITE" id="PS51257">
    <property type="entry name" value="PROKAR_LIPOPROTEIN"/>
    <property type="match status" value="1"/>
</dbReference>
<protein>
    <submittedName>
        <fullName evidence="2">DUF2242 domain-containing protein</fullName>
    </submittedName>
</protein>
<dbReference type="AlphaFoldDB" id="A0A2P5Z614"/>
<dbReference type="Proteomes" id="UP000247346">
    <property type="component" value="Unassembled WGS sequence"/>
</dbReference>
<accession>A0A2P5Z614</accession>
<feature type="compositionally biased region" description="Pro residues" evidence="1">
    <location>
        <begin position="210"/>
        <end position="222"/>
    </location>
</feature>
<feature type="region of interest" description="Disordered" evidence="1">
    <location>
        <begin position="175"/>
        <end position="246"/>
    </location>
</feature>
<comment type="caution">
    <text evidence="2">The sequence shown here is derived from an EMBL/GenBank/DDBJ whole genome shotgun (WGS) entry which is preliminary data.</text>
</comment>
<name>A0A2P5Z614_9XANT</name>
<dbReference type="GeneID" id="93877923"/>
<dbReference type="Pfam" id="PF10001">
    <property type="entry name" value="DUF2242"/>
    <property type="match status" value="1"/>
</dbReference>
<evidence type="ECO:0000313" key="2">
    <source>
        <dbReference type="EMBL" id="PPU83551.1"/>
    </source>
</evidence>
<feature type="compositionally biased region" description="Low complexity" evidence="1">
    <location>
        <begin position="223"/>
        <end position="246"/>
    </location>
</feature>
<reference evidence="2 3" key="1">
    <citation type="submission" date="2016-08" db="EMBL/GenBank/DDBJ databases">
        <authorList>
            <person name="Seilhamer J.J."/>
        </authorList>
    </citation>
    <scope>NUCLEOTIDE SEQUENCE [LARGE SCALE GENOMIC DNA]</scope>
    <source>
        <strain evidence="2 3">CFBP4641</strain>
    </source>
</reference>
<dbReference type="RefSeq" id="WP_010343128.1">
    <property type="nucleotide sequence ID" value="NZ_CP132343.1"/>
</dbReference>
<dbReference type="OrthoDB" id="8588389at2"/>
<feature type="compositionally biased region" description="Low complexity" evidence="1">
    <location>
        <begin position="189"/>
        <end position="209"/>
    </location>
</feature>
<dbReference type="EMBL" id="MDEK01000005">
    <property type="protein sequence ID" value="PPU83551.1"/>
    <property type="molecule type" value="Genomic_DNA"/>
</dbReference>
<sequence>MSATSKVLAIPALALIAIGLSGCFARKQDGLVKETFNSDNTYSRNYPVQPAQACESARRALLSQGYVVSKATADAVEGTKNFQPSDELHEQLELRVSCVAHGQDESWVFVSALQDRYALKKSPTSASVGVGVLGSVSLPIGSSDDSMVRVASSTVQDGDFYKRFFQLMSEYLPKSKPAPEPPAHPPAPAAMAAPAPTPAAPAAAASTEPSPTPAAVPAPQPAPASTTAAQPPATTAPTSTEPGGAD</sequence>
<proteinExistence type="predicted"/>
<evidence type="ECO:0000256" key="1">
    <source>
        <dbReference type="SAM" id="MobiDB-lite"/>
    </source>
</evidence>
<evidence type="ECO:0000313" key="3">
    <source>
        <dbReference type="Proteomes" id="UP000247346"/>
    </source>
</evidence>
<dbReference type="STRING" id="56458.SB85_16790"/>